<evidence type="ECO:0000256" key="2">
    <source>
        <dbReference type="ARBA" id="ARBA00012035"/>
    </source>
</evidence>
<gene>
    <name evidence="12 14" type="primary">rbsK</name>
    <name evidence="14" type="ORF">PRVXT_002812</name>
</gene>
<dbReference type="RefSeq" id="WP_350343503.1">
    <property type="nucleotide sequence ID" value="NZ_CP158367.1"/>
</dbReference>
<evidence type="ECO:0000313" key="14">
    <source>
        <dbReference type="EMBL" id="XBX74754.1"/>
    </source>
</evidence>
<organism evidence="14">
    <name type="scientific">Proteinivorax tanatarense</name>
    <dbReference type="NCBI Taxonomy" id="1260629"/>
    <lineage>
        <taxon>Bacteria</taxon>
        <taxon>Bacillati</taxon>
        <taxon>Bacillota</taxon>
        <taxon>Clostridia</taxon>
        <taxon>Eubacteriales</taxon>
        <taxon>Proteinivoracaceae</taxon>
        <taxon>Proteinivorax</taxon>
    </lineage>
</organism>
<proteinExistence type="inferred from homology"/>
<reference evidence="14" key="1">
    <citation type="journal article" date="2013" name="Extremophiles">
        <title>Proteinivorax tanatarense gen. nov., sp. nov., an anaerobic, haloalkaliphilic, proteolytic bacterium isolated from a decaying algal bloom, and proposal of Proteinivoraceae fam. nov.</title>
        <authorList>
            <person name="Kevbrin V."/>
            <person name="Boltyanskaya Y."/>
            <person name="Zhilina T."/>
            <person name="Kolganova T."/>
            <person name="Lavrentjeva E."/>
            <person name="Kuznetsov B."/>
        </authorList>
    </citation>
    <scope>NUCLEOTIDE SEQUENCE</scope>
    <source>
        <strain evidence="14">Z-910T</strain>
    </source>
</reference>
<keyword evidence="7 12" id="KW-0418">Kinase</keyword>
<feature type="binding site" evidence="12">
    <location>
        <position position="238"/>
    </location>
    <ligand>
        <name>K(+)</name>
        <dbReference type="ChEBI" id="CHEBI:29103"/>
    </ligand>
</feature>
<evidence type="ECO:0000256" key="10">
    <source>
        <dbReference type="ARBA" id="ARBA00022958"/>
    </source>
</evidence>
<feature type="domain" description="Carbohydrate kinase PfkB" evidence="13">
    <location>
        <begin position="1"/>
        <end position="286"/>
    </location>
</feature>
<dbReference type="NCBIfam" id="TIGR02152">
    <property type="entry name" value="D_ribokin_bact"/>
    <property type="match status" value="1"/>
</dbReference>
<keyword evidence="6 12" id="KW-0547">Nucleotide-binding</keyword>
<dbReference type="GO" id="GO:0005524">
    <property type="term" value="F:ATP binding"/>
    <property type="evidence" value="ECO:0007669"/>
    <property type="project" value="UniProtKB-UniRule"/>
</dbReference>
<keyword evidence="5 12" id="KW-0479">Metal-binding</keyword>
<dbReference type="SUPFAM" id="SSF53613">
    <property type="entry name" value="Ribokinase-like"/>
    <property type="match status" value="1"/>
</dbReference>
<dbReference type="AlphaFoldDB" id="A0AAU7VL17"/>
<feature type="binding site" evidence="12">
    <location>
        <position position="244"/>
    </location>
    <ligand>
        <name>substrate</name>
    </ligand>
</feature>
<dbReference type="PANTHER" id="PTHR10584:SF166">
    <property type="entry name" value="RIBOKINASE"/>
    <property type="match status" value="1"/>
</dbReference>
<dbReference type="InterPro" id="IPR011611">
    <property type="entry name" value="PfkB_dom"/>
</dbReference>
<feature type="binding site" evidence="12">
    <location>
        <begin position="11"/>
        <end position="13"/>
    </location>
    <ligand>
        <name>substrate</name>
    </ligand>
</feature>
<feature type="binding site" evidence="12">
    <location>
        <position position="137"/>
    </location>
    <ligand>
        <name>substrate</name>
    </ligand>
</feature>
<evidence type="ECO:0000256" key="5">
    <source>
        <dbReference type="ARBA" id="ARBA00022723"/>
    </source>
</evidence>
<evidence type="ECO:0000256" key="4">
    <source>
        <dbReference type="ARBA" id="ARBA00022679"/>
    </source>
</evidence>
<evidence type="ECO:0000256" key="9">
    <source>
        <dbReference type="ARBA" id="ARBA00022842"/>
    </source>
</evidence>
<comment type="similarity">
    <text evidence="12">Belongs to the carbohydrate kinase PfkB family. Ribokinase subfamily.</text>
</comment>
<comment type="catalytic activity">
    <reaction evidence="12">
        <text>D-ribose + ATP = D-ribose 5-phosphate + ADP + H(+)</text>
        <dbReference type="Rhea" id="RHEA:13697"/>
        <dbReference type="ChEBI" id="CHEBI:15378"/>
        <dbReference type="ChEBI" id="CHEBI:30616"/>
        <dbReference type="ChEBI" id="CHEBI:47013"/>
        <dbReference type="ChEBI" id="CHEBI:78346"/>
        <dbReference type="ChEBI" id="CHEBI:456216"/>
        <dbReference type="EC" id="2.7.1.15"/>
    </reaction>
</comment>
<comment type="similarity">
    <text evidence="1">Belongs to the carbohydrate kinase pfkB family.</text>
</comment>
<dbReference type="GO" id="GO:0046872">
    <property type="term" value="F:metal ion binding"/>
    <property type="evidence" value="ECO:0007669"/>
    <property type="project" value="UniProtKB-KW"/>
</dbReference>
<evidence type="ECO:0000256" key="3">
    <source>
        <dbReference type="ARBA" id="ARBA00016943"/>
    </source>
</evidence>
<evidence type="ECO:0000256" key="8">
    <source>
        <dbReference type="ARBA" id="ARBA00022840"/>
    </source>
</evidence>
<feature type="binding site" evidence="12">
    <location>
        <position position="274"/>
    </location>
    <ligand>
        <name>K(+)</name>
        <dbReference type="ChEBI" id="CHEBI:29103"/>
    </ligand>
</feature>
<keyword evidence="4 12" id="KW-0808">Transferase</keyword>
<feature type="binding site" evidence="12">
    <location>
        <position position="279"/>
    </location>
    <ligand>
        <name>K(+)</name>
        <dbReference type="ChEBI" id="CHEBI:29103"/>
    </ligand>
</feature>
<feature type="active site" description="Proton acceptor" evidence="12">
    <location>
        <position position="244"/>
    </location>
</feature>
<keyword evidence="11 12" id="KW-0119">Carbohydrate metabolism</keyword>
<evidence type="ECO:0000259" key="13">
    <source>
        <dbReference type="Pfam" id="PF00294"/>
    </source>
</evidence>
<dbReference type="PANTHER" id="PTHR10584">
    <property type="entry name" value="SUGAR KINASE"/>
    <property type="match status" value="1"/>
</dbReference>
<name>A0AAU7VL17_9FIRM</name>
<reference evidence="14" key="2">
    <citation type="submission" date="2024-06" db="EMBL/GenBank/DDBJ databases">
        <authorList>
            <person name="Petrova K.O."/>
            <person name="Toshchakov S.V."/>
            <person name="Boltjanskaja Y.V."/>
            <person name="Kevbrin V."/>
        </authorList>
    </citation>
    <scope>NUCLEOTIDE SEQUENCE</scope>
    <source>
        <strain evidence="14">Z-910T</strain>
    </source>
</reference>
<comment type="function">
    <text evidence="12">Catalyzes the phosphorylation of ribose at O-5 in a reaction requiring ATP and magnesium. The resulting D-ribose-5-phosphate can then be used either for sythesis of nucleotides, histidine, and tryptophan, or as a component of the pentose phosphate pathway.</text>
</comment>
<dbReference type="GO" id="GO:0005829">
    <property type="term" value="C:cytosol"/>
    <property type="evidence" value="ECO:0007669"/>
    <property type="project" value="TreeGrafter"/>
</dbReference>
<feature type="binding site" evidence="12">
    <location>
        <position position="283"/>
    </location>
    <ligand>
        <name>K(+)</name>
        <dbReference type="ChEBI" id="CHEBI:29103"/>
    </ligand>
</feature>
<dbReference type="GO" id="GO:0004747">
    <property type="term" value="F:ribokinase activity"/>
    <property type="evidence" value="ECO:0007669"/>
    <property type="project" value="UniProtKB-UniRule"/>
</dbReference>
<dbReference type="EC" id="2.7.1.15" evidence="2 12"/>
<comment type="caution">
    <text evidence="12">Lacks conserved residue(s) required for the propagation of feature annotation.</text>
</comment>
<comment type="subcellular location">
    <subcellularLocation>
        <location evidence="12">Cytoplasm</location>
    </subcellularLocation>
</comment>
<feature type="binding site" evidence="12">
    <location>
        <position position="240"/>
    </location>
    <ligand>
        <name>K(+)</name>
        <dbReference type="ChEBI" id="CHEBI:29103"/>
    </ligand>
</feature>
<dbReference type="Pfam" id="PF00294">
    <property type="entry name" value="PfkB"/>
    <property type="match status" value="1"/>
</dbReference>
<dbReference type="CDD" id="cd01174">
    <property type="entry name" value="ribokinase"/>
    <property type="match status" value="1"/>
</dbReference>
<sequence length="292" mass="31023">MSKVIVVGSINVDLVFKTENHPLPGETVMGKSYCQYNGGKGANQAVAAARLGSSVFMVGAVGNDEYGLSIVKDLKRDNINTKNIVQKGEATGVAAITLDKKAENSIVVIPGANHYLEPNDLPEDLISTNDIVLLQLEISIEMVEQVVKIAKNKGAKVILDPAPVSPLSETIYKHLDIIKPNEGEALKLSQKDNIDDAAQFFLDKGVENVIITLGKNGAKLYSKTTKKIFQGIEVDPVDTTAAGDSFSGALAADLSKGSNLDESIKFAIKVASKTVTKMGAQSSLPILAEVTK</sequence>
<dbReference type="InterPro" id="IPR002139">
    <property type="entry name" value="Ribo/fructo_kinase"/>
</dbReference>
<dbReference type="PRINTS" id="PR00990">
    <property type="entry name" value="RIBOKINASE"/>
</dbReference>
<dbReference type="Gene3D" id="3.40.1190.20">
    <property type="match status" value="1"/>
</dbReference>
<evidence type="ECO:0000256" key="6">
    <source>
        <dbReference type="ARBA" id="ARBA00022741"/>
    </source>
</evidence>
<feature type="binding site" evidence="12">
    <location>
        <position position="277"/>
    </location>
    <ligand>
        <name>K(+)</name>
        <dbReference type="ChEBI" id="CHEBI:29103"/>
    </ligand>
</feature>
<keyword evidence="12" id="KW-0963">Cytoplasm</keyword>
<keyword evidence="9 12" id="KW-0460">Magnesium</keyword>
<evidence type="ECO:0000256" key="12">
    <source>
        <dbReference type="HAMAP-Rule" id="MF_01987"/>
    </source>
</evidence>
<dbReference type="PROSITE" id="PS00584">
    <property type="entry name" value="PFKB_KINASES_2"/>
    <property type="match status" value="1"/>
</dbReference>
<comment type="subunit">
    <text evidence="12">Homodimer.</text>
</comment>
<feature type="binding site" evidence="12">
    <location>
        <begin position="243"/>
        <end position="244"/>
    </location>
    <ligand>
        <name>ATP</name>
        <dbReference type="ChEBI" id="CHEBI:30616"/>
    </ligand>
</feature>
<evidence type="ECO:0000256" key="11">
    <source>
        <dbReference type="ARBA" id="ARBA00023277"/>
    </source>
</evidence>
<feature type="binding site" evidence="12">
    <location>
        <position position="181"/>
    </location>
    <ligand>
        <name>ATP</name>
        <dbReference type="ChEBI" id="CHEBI:30616"/>
    </ligand>
</feature>
<feature type="binding site" evidence="12">
    <location>
        <begin position="212"/>
        <end position="217"/>
    </location>
    <ligand>
        <name>ATP</name>
        <dbReference type="ChEBI" id="CHEBI:30616"/>
    </ligand>
</feature>
<dbReference type="InterPro" id="IPR002173">
    <property type="entry name" value="Carboh/pur_kinase_PfkB_CS"/>
</dbReference>
<protein>
    <recommendedName>
        <fullName evidence="3 12">Ribokinase</fullName>
        <shortName evidence="12">RK</shortName>
        <ecNumber evidence="2 12">2.7.1.15</ecNumber>
    </recommendedName>
</protein>
<keyword evidence="8 12" id="KW-0067">ATP-binding</keyword>
<evidence type="ECO:0000256" key="7">
    <source>
        <dbReference type="ARBA" id="ARBA00022777"/>
    </source>
</evidence>
<dbReference type="InterPro" id="IPR011877">
    <property type="entry name" value="Ribokinase"/>
</dbReference>
<dbReference type="GO" id="GO:0019303">
    <property type="term" value="P:D-ribose catabolic process"/>
    <property type="evidence" value="ECO:0007669"/>
    <property type="project" value="UniProtKB-UniRule"/>
</dbReference>
<feature type="binding site" evidence="12">
    <location>
        <begin position="39"/>
        <end position="43"/>
    </location>
    <ligand>
        <name>substrate</name>
    </ligand>
</feature>
<evidence type="ECO:0000256" key="1">
    <source>
        <dbReference type="ARBA" id="ARBA00005380"/>
    </source>
</evidence>
<dbReference type="InterPro" id="IPR029056">
    <property type="entry name" value="Ribokinase-like"/>
</dbReference>
<dbReference type="HAMAP" id="MF_01987">
    <property type="entry name" value="Ribokinase"/>
    <property type="match status" value="1"/>
</dbReference>
<comment type="pathway">
    <text evidence="12">Carbohydrate metabolism; D-ribose degradation; D-ribose 5-phosphate from beta-D-ribopyranose: step 2/2.</text>
</comment>
<comment type="activity regulation">
    <text evidence="12">Activated by a monovalent cation that binds near, but not in, the active site. The most likely occupant of the site in vivo is potassium. Ion binding induces a conformational change that may alter substrate affinity.</text>
</comment>
<keyword evidence="10 12" id="KW-0630">Potassium</keyword>
<comment type="cofactor">
    <cofactor evidence="12">
        <name>Mg(2+)</name>
        <dbReference type="ChEBI" id="CHEBI:18420"/>
    </cofactor>
    <text evidence="12">Requires a divalent cation, most likely magnesium in vivo, as an electrophilic catalyst to aid phosphoryl group transfer. It is the chelate of the metal and the nucleotide that is the actual substrate.</text>
</comment>
<accession>A0AAU7VL17</accession>
<dbReference type="EMBL" id="CP158367">
    <property type="protein sequence ID" value="XBX74754.1"/>
    <property type="molecule type" value="Genomic_DNA"/>
</dbReference>